<sequence>MKSSFLLLPLATLIITACSANTPAPIMNASNQNAIAQNDYNQEWQTDLPSAPMENTMAMPETMPAMPMPTTRTVPAQVLIPSQPIGSINNDMPLATQKVNQDFVIPRDANNVPVYSQIQKGFYDGDSYTVRKGDTMFLIAYIVGKDVKEIARLNNMQEPYHLAVGQKIKTGKKLAVTTPTNPPQMIQSANTMQNHSVKPVITAEPMAKVTTNNTPATMPVTSPAANKAVTKPAITPVKVTTVANSPNATFKWQWPTVGRILAAFSATEGGNKGLDIAGNKGQAIKAAADGKVVYAGNALEGYGHLIIIKHSNDFLSAYAHNESIKVKEKDMVKAGQIIAKMGNTGTNTHKLHFEIRYKGKSVDPIRYLPIRP</sequence>
<dbReference type="InterPro" id="IPR018392">
    <property type="entry name" value="LysM"/>
</dbReference>
<dbReference type="SUPFAM" id="SSF51261">
    <property type="entry name" value="Duplicated hybrid motif"/>
    <property type="match status" value="1"/>
</dbReference>
<feature type="signal peptide" evidence="2">
    <location>
        <begin position="1"/>
        <end position="20"/>
    </location>
</feature>
<dbReference type="CDD" id="cd00118">
    <property type="entry name" value="LysM"/>
    <property type="match status" value="1"/>
</dbReference>
<dbReference type="EMBL" id="CP011219">
    <property type="protein sequence ID" value="AKO32169.1"/>
    <property type="molecule type" value="Genomic_DNA"/>
</dbReference>
<dbReference type="GO" id="GO:0009279">
    <property type="term" value="C:cell outer membrane"/>
    <property type="evidence" value="ECO:0007669"/>
    <property type="project" value="TreeGrafter"/>
</dbReference>
<keyword evidence="2" id="KW-0732">Signal</keyword>
<evidence type="ECO:0000259" key="3">
    <source>
        <dbReference type="PROSITE" id="PS51782"/>
    </source>
</evidence>
<evidence type="ECO:0000256" key="1">
    <source>
        <dbReference type="ARBA" id="ARBA00038420"/>
    </source>
</evidence>
<dbReference type="PROSITE" id="PS51782">
    <property type="entry name" value="LYSM"/>
    <property type="match status" value="1"/>
</dbReference>
<dbReference type="Gene3D" id="3.10.350.10">
    <property type="entry name" value="LysM domain"/>
    <property type="match status" value="1"/>
</dbReference>
<dbReference type="SMART" id="SM00257">
    <property type="entry name" value="LysM"/>
    <property type="match status" value="1"/>
</dbReference>
<dbReference type="Pfam" id="PF01551">
    <property type="entry name" value="Peptidase_M23"/>
    <property type="match status" value="1"/>
</dbReference>
<organism evidence="4 5">
    <name type="scientific">Haemophilus ducreyi</name>
    <dbReference type="NCBI Taxonomy" id="730"/>
    <lineage>
        <taxon>Bacteria</taxon>
        <taxon>Pseudomonadati</taxon>
        <taxon>Pseudomonadota</taxon>
        <taxon>Gammaproteobacteria</taxon>
        <taxon>Pasteurellales</taxon>
        <taxon>Pasteurellaceae</taxon>
        <taxon>Haemophilus</taxon>
    </lineage>
</organism>
<dbReference type="Proteomes" id="UP000060132">
    <property type="component" value="Chromosome"/>
</dbReference>
<protein>
    <submittedName>
        <fullName evidence="4">Membrane protein</fullName>
    </submittedName>
</protein>
<dbReference type="InterPro" id="IPR011055">
    <property type="entry name" value="Dup_hybrid_motif"/>
</dbReference>
<feature type="chain" id="PRO_5042119510" evidence="2">
    <location>
        <begin position="21"/>
        <end position="372"/>
    </location>
</feature>
<dbReference type="GO" id="GO:0004222">
    <property type="term" value="F:metalloendopeptidase activity"/>
    <property type="evidence" value="ECO:0007669"/>
    <property type="project" value="TreeGrafter"/>
</dbReference>
<feature type="domain" description="LysM" evidence="3">
    <location>
        <begin position="126"/>
        <end position="170"/>
    </location>
</feature>
<dbReference type="PANTHER" id="PTHR21666">
    <property type="entry name" value="PEPTIDASE-RELATED"/>
    <property type="match status" value="1"/>
</dbReference>
<name>A0AAC8UBV8_HAEDC</name>
<dbReference type="PROSITE" id="PS51257">
    <property type="entry name" value="PROKAR_LIPOPROTEIN"/>
    <property type="match status" value="1"/>
</dbReference>
<dbReference type="Gene3D" id="2.70.70.10">
    <property type="entry name" value="Glucose Permease (Domain IIA)"/>
    <property type="match status" value="1"/>
</dbReference>
<dbReference type="PANTHER" id="PTHR21666:SF263">
    <property type="entry name" value="MUREIN HYDROLASE ACTIVATOR NLPD"/>
    <property type="match status" value="1"/>
</dbReference>
<reference evidence="4 5" key="1">
    <citation type="journal article" date="2015" name="PLoS Negl. Trop. Dis.">
        <title>Haemophilus ducreyi Cutaneous Ulcer Strains Are Nearly Identical to Class I Genital Ulcer Strains.</title>
        <authorList>
            <person name="Gangaiah D."/>
            <person name="Webb K.M."/>
            <person name="Humphreys T.L."/>
            <person name="Fortney K.R."/>
            <person name="Toh E."/>
            <person name="Tai A."/>
            <person name="Katz S.S."/>
            <person name="Pillay A."/>
            <person name="Chen C.Y."/>
            <person name="Roberts S.A."/>
            <person name="Munson R.S.Jr."/>
            <person name="Spinola S.M."/>
        </authorList>
    </citation>
    <scope>NUCLEOTIDE SEQUENCE [LARGE SCALE GENOMIC DNA]</scope>
    <source>
        <strain evidence="5">CLU2</strain>
    </source>
</reference>
<dbReference type="InterPro" id="IPR036779">
    <property type="entry name" value="LysM_dom_sf"/>
</dbReference>
<gene>
    <name evidence="4" type="ORF">RZ57_02960</name>
</gene>
<dbReference type="RefSeq" id="WP_010944716.1">
    <property type="nucleotide sequence ID" value="NZ_CP011218.1"/>
</dbReference>
<dbReference type="CDD" id="cd12797">
    <property type="entry name" value="M23_peptidase"/>
    <property type="match status" value="1"/>
</dbReference>
<accession>A0AAC8UBV8</accession>
<dbReference type="InterPro" id="IPR050570">
    <property type="entry name" value="Cell_wall_metabolism_enzyme"/>
</dbReference>
<dbReference type="OMA" id="YAHNDKI"/>
<evidence type="ECO:0000313" key="5">
    <source>
        <dbReference type="Proteomes" id="UP000060132"/>
    </source>
</evidence>
<evidence type="ECO:0000313" key="4">
    <source>
        <dbReference type="EMBL" id="AKO32169.1"/>
    </source>
</evidence>
<dbReference type="AlphaFoldDB" id="A0AAC8UBV8"/>
<dbReference type="Pfam" id="PF01476">
    <property type="entry name" value="LysM"/>
    <property type="match status" value="1"/>
</dbReference>
<comment type="similarity">
    <text evidence="1">Belongs to the E.coli NlpD/Haemophilus LppB family.</text>
</comment>
<dbReference type="InterPro" id="IPR016047">
    <property type="entry name" value="M23ase_b-sheet_dom"/>
</dbReference>
<evidence type="ECO:0000256" key="2">
    <source>
        <dbReference type="SAM" id="SignalP"/>
    </source>
</evidence>
<dbReference type="GO" id="GO:0032153">
    <property type="term" value="C:cell division site"/>
    <property type="evidence" value="ECO:0007669"/>
    <property type="project" value="TreeGrafter"/>
</dbReference>
<proteinExistence type="inferred from homology"/>